<dbReference type="EMBL" id="VYZN01000044">
    <property type="protein sequence ID" value="KAE9529535.1"/>
    <property type="molecule type" value="Genomic_DNA"/>
</dbReference>
<dbReference type="AlphaFoldDB" id="A0A6G0TB48"/>
<comment type="caution">
    <text evidence="1">The sequence shown here is derived from an EMBL/GenBank/DDBJ whole genome shotgun (WGS) entry which is preliminary data.</text>
</comment>
<reference evidence="1 2" key="1">
    <citation type="submission" date="2019-08" db="EMBL/GenBank/DDBJ databases">
        <title>The genome of the soybean aphid Biotype 1, its phylome, world population structure and adaptation to the North American continent.</title>
        <authorList>
            <person name="Giordano R."/>
            <person name="Donthu R.K."/>
            <person name="Hernandez A.G."/>
            <person name="Wright C.L."/>
            <person name="Zimin A.V."/>
        </authorList>
    </citation>
    <scope>NUCLEOTIDE SEQUENCE [LARGE SCALE GENOMIC DNA]</scope>
    <source>
        <tissue evidence="1">Whole aphids</tissue>
    </source>
</reference>
<proteinExistence type="predicted"/>
<evidence type="ECO:0000313" key="1">
    <source>
        <dbReference type="EMBL" id="KAE9529535.1"/>
    </source>
</evidence>
<accession>A0A6G0TB48</accession>
<organism evidence="1 2">
    <name type="scientific">Aphis glycines</name>
    <name type="common">Soybean aphid</name>
    <dbReference type="NCBI Taxonomy" id="307491"/>
    <lineage>
        <taxon>Eukaryota</taxon>
        <taxon>Metazoa</taxon>
        <taxon>Ecdysozoa</taxon>
        <taxon>Arthropoda</taxon>
        <taxon>Hexapoda</taxon>
        <taxon>Insecta</taxon>
        <taxon>Pterygota</taxon>
        <taxon>Neoptera</taxon>
        <taxon>Paraneoptera</taxon>
        <taxon>Hemiptera</taxon>
        <taxon>Sternorrhyncha</taxon>
        <taxon>Aphidomorpha</taxon>
        <taxon>Aphidoidea</taxon>
        <taxon>Aphididae</taxon>
        <taxon>Aphidini</taxon>
        <taxon>Aphis</taxon>
        <taxon>Aphis</taxon>
    </lineage>
</organism>
<name>A0A6G0TB48_APHGL</name>
<evidence type="ECO:0000313" key="2">
    <source>
        <dbReference type="Proteomes" id="UP000475862"/>
    </source>
</evidence>
<dbReference type="Proteomes" id="UP000475862">
    <property type="component" value="Unassembled WGS sequence"/>
</dbReference>
<gene>
    <name evidence="1" type="ORF">AGLY_011631</name>
</gene>
<sequence length="171" mass="20114">MEFMFNEKETKLLIIIFNQAFFQVDSSKPIKLRRKMCVIKQEPIRLILIKQFFQTGTIRHVGLELGNQFGASHSIFSSTIFDNIGIRNFQFFFSFYLYNESIFTVLRQKSYCNNIIRVSVIRFLPRTGRGQGIPSKKEKKLQLHENPVFNQDLTWTAIILSCRLESVHQNI</sequence>
<keyword evidence="2" id="KW-1185">Reference proteome</keyword>
<dbReference type="OrthoDB" id="10613622at2759"/>
<protein>
    <submittedName>
        <fullName evidence="1">Uncharacterized protein</fullName>
    </submittedName>
</protein>